<dbReference type="Proteomes" id="UP001595867">
    <property type="component" value="Unassembled WGS sequence"/>
</dbReference>
<accession>A0ABV8IJ80</accession>
<comment type="caution">
    <text evidence="1">The sequence shown here is derived from an EMBL/GenBank/DDBJ whole genome shotgun (WGS) entry which is preliminary data.</text>
</comment>
<keyword evidence="2" id="KW-1185">Reference proteome</keyword>
<dbReference type="SUPFAM" id="SSF53901">
    <property type="entry name" value="Thiolase-like"/>
    <property type="match status" value="1"/>
</dbReference>
<dbReference type="InterPro" id="IPR016039">
    <property type="entry name" value="Thiolase-like"/>
</dbReference>
<protein>
    <recommendedName>
        <fullName evidence="3">Beta-ketoacyl-[acyl-carrier-protein] synthase III N-terminal domain-containing protein</fullName>
    </recommendedName>
</protein>
<organism evidence="1 2">
    <name type="scientific">Actinoplanes subglobosus</name>
    <dbReference type="NCBI Taxonomy" id="1547892"/>
    <lineage>
        <taxon>Bacteria</taxon>
        <taxon>Bacillati</taxon>
        <taxon>Actinomycetota</taxon>
        <taxon>Actinomycetes</taxon>
        <taxon>Micromonosporales</taxon>
        <taxon>Micromonosporaceae</taxon>
        <taxon>Actinoplanes</taxon>
    </lineage>
</organism>
<reference evidence="2" key="1">
    <citation type="journal article" date="2019" name="Int. J. Syst. Evol. Microbiol.">
        <title>The Global Catalogue of Microorganisms (GCM) 10K type strain sequencing project: providing services to taxonomists for standard genome sequencing and annotation.</title>
        <authorList>
            <consortium name="The Broad Institute Genomics Platform"/>
            <consortium name="The Broad Institute Genome Sequencing Center for Infectious Disease"/>
            <person name="Wu L."/>
            <person name="Ma J."/>
        </authorList>
    </citation>
    <scope>NUCLEOTIDE SEQUENCE [LARGE SCALE GENOMIC DNA]</scope>
    <source>
        <strain evidence="2">TBRC 5832</strain>
    </source>
</reference>
<dbReference type="PANTHER" id="PTHR34069:SF2">
    <property type="entry name" value="BETA-KETOACYL-[ACYL-CARRIER-PROTEIN] SYNTHASE III"/>
    <property type="match status" value="1"/>
</dbReference>
<dbReference type="PANTHER" id="PTHR34069">
    <property type="entry name" value="3-OXOACYL-[ACYL-CARRIER-PROTEIN] SYNTHASE 3"/>
    <property type="match status" value="1"/>
</dbReference>
<evidence type="ECO:0000313" key="2">
    <source>
        <dbReference type="Proteomes" id="UP001595867"/>
    </source>
</evidence>
<evidence type="ECO:0000313" key="1">
    <source>
        <dbReference type="EMBL" id="MFC4063631.1"/>
    </source>
</evidence>
<dbReference type="Gene3D" id="3.40.47.10">
    <property type="match status" value="2"/>
</dbReference>
<proteinExistence type="predicted"/>
<dbReference type="EMBL" id="JBHSBL010000002">
    <property type="protein sequence ID" value="MFC4063631.1"/>
    <property type="molecule type" value="Genomic_DNA"/>
</dbReference>
<name>A0ABV8IJ80_9ACTN</name>
<gene>
    <name evidence="1" type="ORF">ACFO0C_01715</name>
</gene>
<evidence type="ECO:0008006" key="3">
    <source>
        <dbReference type="Google" id="ProtNLM"/>
    </source>
</evidence>
<dbReference type="RefSeq" id="WP_378064665.1">
    <property type="nucleotide sequence ID" value="NZ_JBHSBL010000002.1"/>
</dbReference>
<sequence length="296" mass="29975">MPTAIVSTAVSTDRRLGGSIAHASAAATACIERAGIHPDQVDLLINVGVYRDENMAEPAMAALIQKNIGTNLDYLASGRPTLSFDLMNGACGVLNAVQVAGAFLDTGDAEFALVVSGDAHPSGRPDPAFGYATVGAAMLLSRSAGAGTGFGRVGVAADDGDTPGVVGYIDLDAVGTRGREQIRVDRDAGYAERLVGFAAAEAARYAAEEGLDLSDTLLVASQPTPGFAAELARRLGIAAPAVVTVQGVDGDPHSSALTFAYHQAVATGQAAAYPRALFVAAGAGLSVAFSVYRGGH</sequence>